<evidence type="ECO:0000313" key="4">
    <source>
        <dbReference type="EMBL" id="KVH95911.1"/>
    </source>
</evidence>
<organism evidence="4 5">
    <name type="scientific">Cynara cardunculus var. scolymus</name>
    <name type="common">Globe artichoke</name>
    <name type="synonym">Cynara scolymus</name>
    <dbReference type="NCBI Taxonomy" id="59895"/>
    <lineage>
        <taxon>Eukaryota</taxon>
        <taxon>Viridiplantae</taxon>
        <taxon>Streptophyta</taxon>
        <taxon>Embryophyta</taxon>
        <taxon>Tracheophyta</taxon>
        <taxon>Spermatophyta</taxon>
        <taxon>Magnoliopsida</taxon>
        <taxon>eudicotyledons</taxon>
        <taxon>Gunneridae</taxon>
        <taxon>Pentapetalae</taxon>
        <taxon>asterids</taxon>
        <taxon>campanulids</taxon>
        <taxon>Asterales</taxon>
        <taxon>Asteraceae</taxon>
        <taxon>Carduoideae</taxon>
        <taxon>Cardueae</taxon>
        <taxon>Carduinae</taxon>
        <taxon>Cynara</taxon>
    </lineage>
</organism>
<evidence type="ECO:0000256" key="1">
    <source>
        <dbReference type="ARBA" id="ARBA00022630"/>
    </source>
</evidence>
<name>A0A103XS73_CYNCS</name>
<evidence type="ECO:0000256" key="3">
    <source>
        <dbReference type="ARBA" id="ARBA00022857"/>
    </source>
</evidence>
<dbReference type="SUPFAM" id="SSF51395">
    <property type="entry name" value="FMN-linked oxidoreductases"/>
    <property type="match status" value="1"/>
</dbReference>
<comment type="caution">
    <text evidence="4">The sequence shown here is derived from an EMBL/GenBank/DDBJ whole genome shotgun (WGS) entry which is preliminary data.</text>
</comment>
<dbReference type="GO" id="GO:0010181">
    <property type="term" value="F:FMN binding"/>
    <property type="evidence" value="ECO:0007669"/>
    <property type="project" value="InterPro"/>
</dbReference>
<keyword evidence="5" id="KW-1185">Reference proteome</keyword>
<evidence type="ECO:0000313" key="5">
    <source>
        <dbReference type="Proteomes" id="UP000243975"/>
    </source>
</evidence>
<dbReference type="STRING" id="59895.A0A103XS73"/>
<keyword evidence="1" id="KW-0285">Flavoprotein</keyword>
<dbReference type="AlphaFoldDB" id="A0A103XS73"/>
<dbReference type="Proteomes" id="UP000243975">
    <property type="component" value="Unassembled WGS sequence"/>
</dbReference>
<protein>
    <submittedName>
        <fullName evidence="4">Aldolase-type TIM barrel</fullName>
    </submittedName>
</protein>
<dbReference type="OMA" id="IKERSEC"/>
<dbReference type="PANTHER" id="PTHR22893">
    <property type="entry name" value="NADH OXIDOREDUCTASE-RELATED"/>
    <property type="match status" value="1"/>
</dbReference>
<proteinExistence type="predicted"/>
<dbReference type="PANTHER" id="PTHR22893:SF139">
    <property type="entry name" value="12-OXOPHYTODIENOATE REDUCTASE"/>
    <property type="match status" value="1"/>
</dbReference>
<gene>
    <name evidence="4" type="ORF">Ccrd_002003</name>
</gene>
<reference evidence="4 5" key="1">
    <citation type="journal article" date="2016" name="Sci. Rep.">
        <title>The genome sequence of the outbreeding globe artichoke constructed de novo incorporating a phase-aware low-pass sequencing strategy of F1 progeny.</title>
        <authorList>
            <person name="Scaglione D."/>
            <person name="Reyes-Chin-Wo S."/>
            <person name="Acquadro A."/>
            <person name="Froenicke L."/>
            <person name="Portis E."/>
            <person name="Beitel C."/>
            <person name="Tirone M."/>
            <person name="Mauro R."/>
            <person name="Lo Monaco A."/>
            <person name="Mauromicale G."/>
            <person name="Faccioli P."/>
            <person name="Cattivelli L."/>
            <person name="Rieseberg L."/>
            <person name="Michelmore R."/>
            <person name="Lanteri S."/>
        </authorList>
    </citation>
    <scope>NUCLEOTIDE SEQUENCE [LARGE SCALE GENOMIC DNA]</scope>
    <source>
        <strain evidence="4">2C</strain>
    </source>
</reference>
<keyword evidence="3" id="KW-0521">NADP</keyword>
<evidence type="ECO:0000256" key="2">
    <source>
        <dbReference type="ARBA" id="ARBA00022643"/>
    </source>
</evidence>
<dbReference type="Gene3D" id="3.20.20.70">
    <property type="entry name" value="Aldolase class I"/>
    <property type="match status" value="1"/>
</dbReference>
<dbReference type="Gramene" id="KVH95911">
    <property type="protein sequence ID" value="KVH95911"/>
    <property type="gene ID" value="Ccrd_002003"/>
</dbReference>
<sequence>MEVIKERSECLVSLEPMRLAFNGTFIVAGMYETEDGNDAIAKERVDPVPYGLLFLANPDLPKRFDLNAPLNKHKKDTFYTSDLVVAYTDYS</sequence>
<dbReference type="InterPro" id="IPR045247">
    <property type="entry name" value="Oye-like"/>
</dbReference>
<keyword evidence="2" id="KW-0288">FMN</keyword>
<accession>A0A103XS73</accession>
<dbReference type="EMBL" id="LEKV01004371">
    <property type="protein sequence ID" value="KVH95911.1"/>
    <property type="molecule type" value="Genomic_DNA"/>
</dbReference>
<dbReference type="InterPro" id="IPR013785">
    <property type="entry name" value="Aldolase_TIM"/>
</dbReference>
<dbReference type="GO" id="GO:0016491">
    <property type="term" value="F:oxidoreductase activity"/>
    <property type="evidence" value="ECO:0007669"/>
    <property type="project" value="InterPro"/>
</dbReference>